<proteinExistence type="predicted"/>
<dbReference type="EMBL" id="BAAAQD010000070">
    <property type="protein sequence ID" value="GAA1577968.1"/>
    <property type="molecule type" value="Genomic_DNA"/>
</dbReference>
<accession>A0ABP4PDC2</accession>
<name>A0ABP4PDC2_9ACTN</name>
<organism evidence="1 2">
    <name type="scientific">Dactylosporangium maewongense</name>
    <dbReference type="NCBI Taxonomy" id="634393"/>
    <lineage>
        <taxon>Bacteria</taxon>
        <taxon>Bacillati</taxon>
        <taxon>Actinomycetota</taxon>
        <taxon>Actinomycetes</taxon>
        <taxon>Micromonosporales</taxon>
        <taxon>Micromonosporaceae</taxon>
        <taxon>Dactylosporangium</taxon>
    </lineage>
</organism>
<dbReference type="Gene3D" id="3.40.50.300">
    <property type="entry name" value="P-loop containing nucleotide triphosphate hydrolases"/>
    <property type="match status" value="1"/>
</dbReference>
<evidence type="ECO:0000313" key="1">
    <source>
        <dbReference type="EMBL" id="GAA1577968.1"/>
    </source>
</evidence>
<protein>
    <submittedName>
        <fullName evidence="1">Uncharacterized protein</fullName>
    </submittedName>
</protein>
<dbReference type="InterPro" id="IPR027417">
    <property type="entry name" value="P-loop_NTPase"/>
</dbReference>
<comment type="caution">
    <text evidence="1">The sequence shown here is derived from an EMBL/GenBank/DDBJ whole genome shotgun (WGS) entry which is preliminary data.</text>
</comment>
<gene>
    <name evidence="1" type="ORF">GCM10009827_119700</name>
</gene>
<dbReference type="SUPFAM" id="SSF52540">
    <property type="entry name" value="P-loop containing nucleoside triphosphate hydrolases"/>
    <property type="match status" value="1"/>
</dbReference>
<keyword evidence="2" id="KW-1185">Reference proteome</keyword>
<dbReference type="Proteomes" id="UP001501470">
    <property type="component" value="Unassembled WGS sequence"/>
</dbReference>
<reference evidence="2" key="1">
    <citation type="journal article" date="2019" name="Int. J. Syst. Evol. Microbiol.">
        <title>The Global Catalogue of Microorganisms (GCM) 10K type strain sequencing project: providing services to taxonomists for standard genome sequencing and annotation.</title>
        <authorList>
            <consortium name="The Broad Institute Genomics Platform"/>
            <consortium name="The Broad Institute Genome Sequencing Center for Infectious Disease"/>
            <person name="Wu L."/>
            <person name="Ma J."/>
        </authorList>
    </citation>
    <scope>NUCLEOTIDE SEQUENCE [LARGE SCALE GENOMIC DNA]</scope>
    <source>
        <strain evidence="2">JCM 15933</strain>
    </source>
</reference>
<sequence length="262" mass="27964">MACMVTSTPMFWVGGTPGSGKSTIVRQVARELDLALHPVDAYTYAHLERLGPLGPALDDVLALGSVAAADEFERTSALRLPTVMDDVRAAQVPGVPTLVEGPQLRPGGEATWSPIGSIWLITTAERTRTARLNRLVAGEDAARLRVEALVERDQLIGARLRSAALDAGSAVVEVPTDVDWDCVLAAVREAVNTATASFARLRPGRELSLRRRHENAVVHRQIVAHERHIGANLPAFPYACVCGRGGCTDTTPATSAEFEACA</sequence>
<evidence type="ECO:0000313" key="2">
    <source>
        <dbReference type="Proteomes" id="UP001501470"/>
    </source>
</evidence>